<feature type="binding site" evidence="14">
    <location>
        <begin position="30"/>
        <end position="38"/>
    </location>
    <ligand>
        <name>ATP</name>
        <dbReference type="ChEBI" id="CHEBI:30616"/>
    </ligand>
</feature>
<evidence type="ECO:0000256" key="6">
    <source>
        <dbReference type="ARBA" id="ARBA00022737"/>
    </source>
</evidence>
<dbReference type="FunFam" id="3.30.200.20:FF:000686">
    <property type="entry name" value="Ribosomal protein S6 kinase"/>
    <property type="match status" value="1"/>
</dbReference>
<dbReference type="PROSITE" id="PS00107">
    <property type="entry name" value="PROTEIN_KINASE_ATP"/>
    <property type="match status" value="1"/>
</dbReference>
<dbReference type="WBParaSite" id="EVEC_0000514901-mRNA-1">
    <property type="protein sequence ID" value="EVEC_0000514901-mRNA-1"/>
    <property type="gene ID" value="EVEC_0000514901"/>
</dbReference>
<evidence type="ECO:0000256" key="7">
    <source>
        <dbReference type="ARBA" id="ARBA00022741"/>
    </source>
</evidence>
<dbReference type="FunFam" id="1.10.510.10:FF:000157">
    <property type="entry name" value="Ribosomal protein S6 kinase"/>
    <property type="match status" value="1"/>
</dbReference>
<feature type="region of interest" description="Disordered" evidence="16">
    <location>
        <begin position="790"/>
        <end position="810"/>
    </location>
</feature>
<comment type="cofactor">
    <cofactor evidence="1 12">
        <name>Mg(2+)</name>
        <dbReference type="ChEBI" id="CHEBI:18420"/>
    </cofactor>
</comment>
<feature type="binding site" evidence="14 15">
    <location>
        <position position="56"/>
    </location>
    <ligand>
        <name>ATP</name>
        <dbReference type="ChEBI" id="CHEBI:30616"/>
    </ligand>
</feature>
<name>A0A0N4V4Q2_ENTVE</name>
<evidence type="ECO:0000256" key="4">
    <source>
        <dbReference type="ARBA" id="ARBA00022553"/>
    </source>
</evidence>
<dbReference type="EC" id="2.7.11.1" evidence="12"/>
<dbReference type="Gene3D" id="3.30.200.20">
    <property type="entry name" value="Phosphorylase Kinase, domain 1"/>
    <property type="match status" value="2"/>
</dbReference>
<dbReference type="SMART" id="SM00220">
    <property type="entry name" value="S_TKc"/>
    <property type="match status" value="2"/>
</dbReference>
<feature type="domain" description="AGC-kinase C-terminal" evidence="18">
    <location>
        <begin position="325"/>
        <end position="393"/>
    </location>
</feature>
<evidence type="ECO:0000256" key="15">
    <source>
        <dbReference type="PROSITE-ProRule" id="PRU10141"/>
    </source>
</evidence>
<dbReference type="OrthoDB" id="6764942at2759"/>
<evidence type="ECO:0000256" key="16">
    <source>
        <dbReference type="SAM" id="MobiDB-lite"/>
    </source>
</evidence>
<keyword evidence="7 12" id="KW-0547">Nucleotide-binding</keyword>
<evidence type="ECO:0000259" key="17">
    <source>
        <dbReference type="PROSITE" id="PS50011"/>
    </source>
</evidence>
<dbReference type="InterPro" id="IPR011009">
    <property type="entry name" value="Kinase-like_dom_sf"/>
</dbReference>
<gene>
    <name evidence="19" type="ORF">EVEC_LOCUS4802</name>
</gene>
<dbReference type="PROSITE" id="PS00108">
    <property type="entry name" value="PROTEIN_KINASE_ST"/>
    <property type="match status" value="2"/>
</dbReference>
<dbReference type="InterPro" id="IPR000961">
    <property type="entry name" value="AGC-kinase_C"/>
</dbReference>
<dbReference type="SUPFAM" id="SSF56112">
    <property type="entry name" value="Protein kinase-like (PK-like)"/>
    <property type="match status" value="2"/>
</dbReference>
<feature type="binding site" evidence="14">
    <location>
        <position position="451"/>
    </location>
    <ligand>
        <name>ATP</name>
        <dbReference type="ChEBI" id="CHEBI:30616"/>
    </ligand>
</feature>
<dbReference type="EMBL" id="UXUI01007967">
    <property type="protein sequence ID" value="VDD90051.1"/>
    <property type="molecule type" value="Genomic_DNA"/>
</dbReference>
<protein>
    <recommendedName>
        <fullName evidence="12">Ribosomal protein S6 kinase</fullName>
        <ecNumber evidence="12">2.7.11.1</ecNumber>
    </recommendedName>
</protein>
<feature type="domain" description="Protein kinase" evidence="17">
    <location>
        <begin position="24"/>
        <end position="324"/>
    </location>
</feature>
<evidence type="ECO:0000256" key="3">
    <source>
        <dbReference type="ARBA" id="ARBA00022527"/>
    </source>
</evidence>
<reference evidence="21" key="1">
    <citation type="submission" date="2017-02" db="UniProtKB">
        <authorList>
            <consortium name="WormBaseParasite"/>
        </authorList>
    </citation>
    <scope>IDENTIFICATION</scope>
</reference>
<dbReference type="GO" id="GO:0004674">
    <property type="term" value="F:protein serine/threonine kinase activity"/>
    <property type="evidence" value="ECO:0007669"/>
    <property type="project" value="UniProtKB-KW"/>
</dbReference>
<feature type="active site" description="Proton acceptor" evidence="13">
    <location>
        <position position="540"/>
    </location>
</feature>
<dbReference type="PROSITE" id="PS51285">
    <property type="entry name" value="AGC_KINASE_CTER"/>
    <property type="match status" value="1"/>
</dbReference>
<evidence type="ECO:0000313" key="21">
    <source>
        <dbReference type="WBParaSite" id="EVEC_0000514901-mRNA-1"/>
    </source>
</evidence>
<dbReference type="AlphaFoldDB" id="A0A0N4V4Q2"/>
<evidence type="ECO:0000256" key="13">
    <source>
        <dbReference type="PIRSR" id="PIRSR000606-50"/>
    </source>
</evidence>
<proteinExistence type="inferred from homology"/>
<evidence type="ECO:0000256" key="10">
    <source>
        <dbReference type="ARBA" id="ARBA00047899"/>
    </source>
</evidence>
<dbReference type="Pfam" id="PF00069">
    <property type="entry name" value="Pkinase"/>
    <property type="match status" value="3"/>
</dbReference>
<evidence type="ECO:0000256" key="8">
    <source>
        <dbReference type="ARBA" id="ARBA00022777"/>
    </source>
</evidence>
<comment type="catalytic activity">
    <reaction evidence="11 12">
        <text>L-seryl-[protein] + ATP = O-phospho-L-seryl-[protein] + ADP + H(+)</text>
        <dbReference type="Rhea" id="RHEA:17989"/>
        <dbReference type="Rhea" id="RHEA-COMP:9863"/>
        <dbReference type="Rhea" id="RHEA-COMP:11604"/>
        <dbReference type="ChEBI" id="CHEBI:15378"/>
        <dbReference type="ChEBI" id="CHEBI:29999"/>
        <dbReference type="ChEBI" id="CHEBI:30616"/>
        <dbReference type="ChEBI" id="CHEBI:83421"/>
        <dbReference type="ChEBI" id="CHEBI:456216"/>
        <dbReference type="EC" id="2.7.11.1"/>
    </reaction>
</comment>
<evidence type="ECO:0000256" key="1">
    <source>
        <dbReference type="ARBA" id="ARBA00001946"/>
    </source>
</evidence>
<comment type="similarity">
    <text evidence="2 12">Belongs to the protein kinase superfamily. AGC Ser/Thr protein kinase family. S6 kinase subfamily.</text>
</comment>
<comment type="catalytic activity">
    <reaction evidence="10 12">
        <text>L-threonyl-[protein] + ATP = O-phospho-L-threonyl-[protein] + ADP + H(+)</text>
        <dbReference type="Rhea" id="RHEA:46608"/>
        <dbReference type="Rhea" id="RHEA-COMP:11060"/>
        <dbReference type="Rhea" id="RHEA-COMP:11605"/>
        <dbReference type="ChEBI" id="CHEBI:15378"/>
        <dbReference type="ChEBI" id="CHEBI:30013"/>
        <dbReference type="ChEBI" id="CHEBI:30616"/>
        <dbReference type="ChEBI" id="CHEBI:61977"/>
        <dbReference type="ChEBI" id="CHEBI:456216"/>
        <dbReference type="EC" id="2.7.11.1"/>
    </reaction>
</comment>
<dbReference type="Proteomes" id="UP000274131">
    <property type="component" value="Unassembled WGS sequence"/>
</dbReference>
<dbReference type="Pfam" id="PF00433">
    <property type="entry name" value="Pkinase_C"/>
    <property type="match status" value="1"/>
</dbReference>
<evidence type="ECO:0000259" key="18">
    <source>
        <dbReference type="PROSITE" id="PS51285"/>
    </source>
</evidence>
<dbReference type="FunFam" id="1.10.510.10:FF:000109">
    <property type="entry name" value="Ribosomal protein S6 kinase"/>
    <property type="match status" value="1"/>
</dbReference>
<keyword evidence="9 12" id="KW-0067">ATP-binding</keyword>
<dbReference type="InterPro" id="IPR000719">
    <property type="entry name" value="Prot_kinase_dom"/>
</dbReference>
<dbReference type="PANTHER" id="PTHR24351">
    <property type="entry name" value="RIBOSOMAL PROTEIN S6 KINASE"/>
    <property type="match status" value="1"/>
</dbReference>
<dbReference type="InterPro" id="IPR017441">
    <property type="entry name" value="Protein_kinase_ATP_BS"/>
</dbReference>
<dbReference type="GO" id="GO:0035556">
    <property type="term" value="P:intracellular signal transduction"/>
    <property type="evidence" value="ECO:0007669"/>
    <property type="project" value="InterPro"/>
</dbReference>
<keyword evidence="8 12" id="KW-0418">Kinase</keyword>
<feature type="domain" description="Protein kinase" evidence="17">
    <location>
        <begin position="422"/>
        <end position="684"/>
    </location>
</feature>
<dbReference type="InterPro" id="IPR008271">
    <property type="entry name" value="Ser/Thr_kinase_AS"/>
</dbReference>
<evidence type="ECO:0000256" key="2">
    <source>
        <dbReference type="ARBA" id="ARBA00009804"/>
    </source>
</evidence>
<keyword evidence="6" id="KW-0677">Repeat</keyword>
<evidence type="ECO:0000256" key="5">
    <source>
        <dbReference type="ARBA" id="ARBA00022679"/>
    </source>
</evidence>
<feature type="compositionally biased region" description="Basic and acidic residues" evidence="16">
    <location>
        <begin position="794"/>
        <end position="810"/>
    </location>
</feature>
<sequence length="810" mass="91423">MSSTSSSADSYLGDGSDRVSMENFDLLKVLGKGAYGKVFMARKIGGRDHGTIYAMKVLKKTRVMTKAKTLEHTMAERHVLERLKGLPFLVNLVYAFQSDAKLHIVMEGFNIELQDIASFCAPLSRSHIFHCIVLLSFFPEYVNGGELFTHLCSRGFFDVHTAKFIIAELIVAIDSVHKRDVVYRDLKLENILLDKYGHIKLTDFGLSKELSKDELHRAKSYCGTVEYMAPEVIDRPEKGYDETVDWWSLGVISFELLTGCSPFTVEGQQNSSKDIARRILHKKVPFPKDFDPLALDFISRLLRKSPEDRLGRKGVEEIKSHPFLADIDWEKCEKKLLDPPIKPKISSDLDAANFAPEFTTQQPLYSPADAPVDAFNLFRGYSFIAPSVIFANNNIIGEECLAEDFQKLLSVSPFFSKYKLDRSEAGFLGHGSFSICRKCERISDGAVFCVKIVSQRFQVQATRESRILSIVCGHPNIVKLIEVISDSLHIYLVMELLEGGELLTRIRKMETFTEAQAGKIMRQLVSAVAYLHSKNVVHRDLKPENILFDSQDQDAKLRLVDFGFARLLPSANASLTTPCFTLHYAAPEVFEQDDQLPQYNEQCDLWSLGVILFTMLSGNVPFHARTKNESATDIMSRIRKAQFSFDGLQWRGISSEAKQLITSLLTVDPKKRLSIDELQRHPWLVNHACYCETPLQTPTTLMHCQTSETFNETLNAFLSANRDGFQLMEVAAAPLLMKRRGLKRKSETERGNGIDSTKKTNAVVGQLESVPEGSRDTLVRPSTLTLDPVTPLMDYRDSKPPALRNTREFL</sequence>
<dbReference type="PIRSF" id="PIRSF000606">
    <property type="entry name" value="Ribsml_S6_kin_2"/>
    <property type="match status" value="1"/>
</dbReference>
<dbReference type="STRING" id="51028.A0A0N4V4Q2"/>
<accession>A0A0N4V4Q2</accession>
<dbReference type="GO" id="GO:0000287">
    <property type="term" value="F:magnesium ion binding"/>
    <property type="evidence" value="ECO:0007669"/>
    <property type="project" value="InterPro"/>
</dbReference>
<dbReference type="InterPro" id="IPR016239">
    <property type="entry name" value="Ribosomal_S6_kinase_II"/>
</dbReference>
<feature type="active site" description="Proton acceptor" evidence="13">
    <location>
        <position position="185"/>
    </location>
</feature>
<dbReference type="SMART" id="SM00133">
    <property type="entry name" value="S_TK_X"/>
    <property type="match status" value="1"/>
</dbReference>
<dbReference type="PROSITE" id="PS50011">
    <property type="entry name" value="PROTEIN_KINASE_DOM"/>
    <property type="match status" value="2"/>
</dbReference>
<keyword evidence="20" id="KW-1185">Reference proteome</keyword>
<feature type="binding site" evidence="14">
    <location>
        <begin position="428"/>
        <end position="436"/>
    </location>
    <ligand>
        <name>ATP</name>
        <dbReference type="ChEBI" id="CHEBI:30616"/>
    </ligand>
</feature>
<evidence type="ECO:0000313" key="19">
    <source>
        <dbReference type="EMBL" id="VDD90051.1"/>
    </source>
</evidence>
<dbReference type="InterPro" id="IPR017892">
    <property type="entry name" value="Pkinase_C"/>
</dbReference>
<dbReference type="Gene3D" id="1.10.510.10">
    <property type="entry name" value="Transferase(Phosphotransferase) domain 1"/>
    <property type="match status" value="2"/>
</dbReference>
<keyword evidence="4" id="KW-0597">Phosphoprotein</keyword>
<organism evidence="21">
    <name type="scientific">Enterobius vermicularis</name>
    <name type="common">Human pinworm</name>
    <dbReference type="NCBI Taxonomy" id="51028"/>
    <lineage>
        <taxon>Eukaryota</taxon>
        <taxon>Metazoa</taxon>
        <taxon>Ecdysozoa</taxon>
        <taxon>Nematoda</taxon>
        <taxon>Chromadorea</taxon>
        <taxon>Rhabditida</taxon>
        <taxon>Spirurina</taxon>
        <taxon>Oxyuridomorpha</taxon>
        <taxon>Oxyuroidea</taxon>
        <taxon>Oxyuridae</taxon>
        <taxon>Enterobius</taxon>
    </lineage>
</organism>
<evidence type="ECO:0000256" key="9">
    <source>
        <dbReference type="ARBA" id="ARBA00022840"/>
    </source>
</evidence>
<evidence type="ECO:0000256" key="11">
    <source>
        <dbReference type="ARBA" id="ARBA00048679"/>
    </source>
</evidence>
<reference evidence="19 20" key="2">
    <citation type="submission" date="2018-10" db="EMBL/GenBank/DDBJ databases">
        <authorList>
            <consortium name="Pathogen Informatics"/>
        </authorList>
    </citation>
    <scope>NUCLEOTIDE SEQUENCE [LARGE SCALE GENOMIC DNA]</scope>
</reference>
<keyword evidence="3 12" id="KW-0723">Serine/threonine-protein kinase</keyword>
<evidence type="ECO:0000256" key="12">
    <source>
        <dbReference type="PIRNR" id="PIRNR000606"/>
    </source>
</evidence>
<evidence type="ECO:0000256" key="14">
    <source>
        <dbReference type="PIRSR" id="PIRSR000606-51"/>
    </source>
</evidence>
<dbReference type="GO" id="GO:0005524">
    <property type="term" value="F:ATP binding"/>
    <property type="evidence" value="ECO:0007669"/>
    <property type="project" value="UniProtKB-UniRule"/>
</dbReference>
<evidence type="ECO:0000313" key="20">
    <source>
        <dbReference type="Proteomes" id="UP000274131"/>
    </source>
</evidence>
<keyword evidence="5 12" id="KW-0808">Transferase</keyword>